<reference evidence="3 5" key="2">
    <citation type="submission" date="2016-11" db="EMBL/GenBank/DDBJ databases">
        <title>Mixed transmission modes and dynamic genome evolution in an obligate animal-bacterial symbiosis.</title>
        <authorList>
            <person name="Russell S.L."/>
            <person name="Corbett-Detig R.B."/>
            <person name="Cavanaugh C.M."/>
        </authorList>
    </citation>
    <scope>NUCLEOTIDE SEQUENCE [LARGE SCALE GENOMIC DNA]</scope>
    <source>
        <strain evidence="3">MA-KB16</strain>
    </source>
</reference>
<comment type="caution">
    <text evidence="2">The sequence shown here is derived from an EMBL/GenBank/DDBJ whole genome shotgun (WGS) entry which is preliminary data.</text>
</comment>
<keyword evidence="4" id="KW-1185">Reference proteome</keyword>
<organism evidence="2 4">
    <name type="scientific">Solemya velum gill symbiont</name>
    <dbReference type="NCBI Taxonomy" id="2340"/>
    <lineage>
        <taxon>Bacteria</taxon>
        <taxon>Pseudomonadati</taxon>
        <taxon>Pseudomonadota</taxon>
        <taxon>Gammaproteobacteria</taxon>
        <taxon>sulfur-oxidizing symbionts</taxon>
    </lineage>
</organism>
<reference evidence="2 4" key="1">
    <citation type="journal article" date="2014" name="BMC Genomics">
        <title>The genome of the intracellular bacterium of the coastal bivalve, Solemya velum: a blueprint for thriving in and out of symbiosis.</title>
        <authorList>
            <person name="Dmytrenko O."/>
            <person name="Russell S.L."/>
            <person name="Loo W.T."/>
            <person name="Fontanez K.M."/>
            <person name="Liao L."/>
            <person name="Roeselers G."/>
            <person name="Sharma R."/>
            <person name="Stewart F.J."/>
            <person name="Newton I.L."/>
            <person name="Woyke T."/>
            <person name="Wu D."/>
            <person name="Lang J.M."/>
            <person name="Eisen J.A."/>
            <person name="Cavanaugh C.M."/>
        </authorList>
    </citation>
    <scope>NUCLEOTIDE SEQUENCE [LARGE SCALE GENOMIC DNA]</scope>
    <source>
        <strain evidence="2 4">WH</strain>
    </source>
</reference>
<dbReference type="InterPro" id="IPR005624">
    <property type="entry name" value="PduO/GlcC-like"/>
</dbReference>
<evidence type="ECO:0000313" key="4">
    <source>
        <dbReference type="Proteomes" id="UP000030856"/>
    </source>
</evidence>
<dbReference type="GeneID" id="86990414"/>
<gene>
    <name evidence="3" type="ORF">BOV88_06080</name>
    <name evidence="2" type="ORF">JV46_27080</name>
</gene>
<proteinExistence type="predicted"/>
<evidence type="ECO:0000313" key="3">
    <source>
        <dbReference type="EMBL" id="OOY35285.1"/>
    </source>
</evidence>
<evidence type="ECO:0000256" key="1">
    <source>
        <dbReference type="SAM" id="SignalP"/>
    </source>
</evidence>
<dbReference type="InterPro" id="IPR052517">
    <property type="entry name" value="GlcG_carb_metab_protein"/>
</dbReference>
<name>A0A0B0H234_SOVGS</name>
<dbReference type="STRING" id="2340.JV46_27080"/>
<dbReference type="EMBL" id="MPNX01000006">
    <property type="protein sequence ID" value="OOY35285.1"/>
    <property type="molecule type" value="Genomic_DNA"/>
</dbReference>
<dbReference type="PANTHER" id="PTHR34309:SF10">
    <property type="entry name" value="SLR1406 PROTEIN"/>
    <property type="match status" value="1"/>
</dbReference>
<evidence type="ECO:0000313" key="2">
    <source>
        <dbReference type="EMBL" id="KHF24278.1"/>
    </source>
</evidence>
<dbReference type="eggNOG" id="COG3193">
    <property type="taxonomic scope" value="Bacteria"/>
</dbReference>
<keyword evidence="1" id="KW-0732">Signal</keyword>
<dbReference type="Pfam" id="PF03928">
    <property type="entry name" value="HbpS-like"/>
    <property type="match status" value="1"/>
</dbReference>
<dbReference type="EMBL" id="JRAA01000003">
    <property type="protein sequence ID" value="KHF24278.1"/>
    <property type="molecule type" value="Genomic_DNA"/>
</dbReference>
<dbReference type="AlphaFoldDB" id="A0A0B0H234"/>
<feature type="signal peptide" evidence="1">
    <location>
        <begin position="1"/>
        <end position="23"/>
    </location>
</feature>
<protein>
    <submittedName>
        <fullName evidence="3">Adenosylcobalamin biosynthesis, GlcG-related protein</fullName>
    </submittedName>
</protein>
<feature type="chain" id="PRO_5010611162" evidence="1">
    <location>
        <begin position="24"/>
        <end position="165"/>
    </location>
</feature>
<accession>A0A0B0H234</accession>
<dbReference type="SUPFAM" id="SSF143744">
    <property type="entry name" value="GlcG-like"/>
    <property type="match status" value="1"/>
</dbReference>
<sequence>MKKLAKTVSAAAIALAVSMPAMAQDDDLVVSVKRLTLDTAARVGMATIEACREQGIQAGVTVVDRNGVVQFQARDTVAPVITLGISKGKAYAAANFMVNSSGLAERADGPIGRVPGVVMSAGAVLIEAGGSVYGAVGVSGAPSGETDEACAQAGLDAVKDDLEMM</sequence>
<evidence type="ECO:0000313" key="5">
    <source>
        <dbReference type="Proteomes" id="UP000190962"/>
    </source>
</evidence>
<dbReference type="RefSeq" id="WP_043118360.1">
    <property type="nucleotide sequence ID" value="NZ_JRAA01000003.1"/>
</dbReference>
<dbReference type="OrthoDB" id="5786851at2"/>
<dbReference type="Proteomes" id="UP000190962">
    <property type="component" value="Unassembled WGS sequence"/>
</dbReference>
<dbReference type="InterPro" id="IPR038084">
    <property type="entry name" value="PduO/GlcC-like_sf"/>
</dbReference>
<dbReference type="PANTHER" id="PTHR34309">
    <property type="entry name" value="SLR1406 PROTEIN"/>
    <property type="match status" value="1"/>
</dbReference>
<dbReference type="Proteomes" id="UP000030856">
    <property type="component" value="Unassembled WGS sequence"/>
</dbReference>
<dbReference type="Gene3D" id="3.30.450.150">
    <property type="entry name" value="Haem-degrading domain"/>
    <property type="match status" value="1"/>
</dbReference>